<dbReference type="Gramene" id="Jr06_15670_p1">
    <property type="protein sequence ID" value="cds.Jr06_15670_p1"/>
    <property type="gene ID" value="Jr06_15670"/>
</dbReference>
<sequence>MLEESSSAKRDFSARVASLIDIETGWWDVSRVRALFNLKTASDVMKILLNPGQHEDVRMWHEKNGAFSVRSGYRFFKNLTQHDISESSNAHEEQKMWKAIWKIRVPNKYHDIKAAWQQLLLDLTFFFDLCIVTEAVVSLLHRGDQGLLSKFFLIAWSFWYRCNKWTIEHSLLNPLQTANYAISLQKLVLPAPAEPNYSMQKLGCWRTPPGFCKLNIDAALCFYLKKAGVGVVLRDEKENVLMAVSKSEHELHEPELVELLALLRGLQFNLHLGISKVVLESDCLLMVEALATNEDLLSSQSNLLKEVRNLLSHFEQYQVQRVIRGGNQVAHFLAKHAWSVYDLKMWMGSVPSFLHQYIWLDQTNL</sequence>
<dbReference type="Proteomes" id="UP000235220">
    <property type="component" value="Chromosome 6"/>
</dbReference>
<dbReference type="Pfam" id="PF13456">
    <property type="entry name" value="RVT_3"/>
    <property type="match status" value="1"/>
</dbReference>
<organism evidence="1 2">
    <name type="scientific">Juglans regia</name>
    <name type="common">English walnut</name>
    <dbReference type="NCBI Taxonomy" id="51240"/>
    <lineage>
        <taxon>Eukaryota</taxon>
        <taxon>Viridiplantae</taxon>
        <taxon>Streptophyta</taxon>
        <taxon>Embryophyta</taxon>
        <taxon>Tracheophyta</taxon>
        <taxon>Spermatophyta</taxon>
        <taxon>Magnoliopsida</taxon>
        <taxon>eudicotyledons</taxon>
        <taxon>Gunneridae</taxon>
        <taxon>Pentapetalae</taxon>
        <taxon>rosids</taxon>
        <taxon>fabids</taxon>
        <taxon>Fagales</taxon>
        <taxon>Juglandaceae</taxon>
        <taxon>Juglans</taxon>
    </lineage>
</organism>
<dbReference type="GO" id="GO:0003676">
    <property type="term" value="F:nucleic acid binding"/>
    <property type="evidence" value="ECO:0007669"/>
    <property type="project" value="InterPro"/>
</dbReference>
<dbReference type="InterPro" id="IPR002156">
    <property type="entry name" value="RNaseH_domain"/>
</dbReference>
<keyword evidence="1" id="KW-1185">Reference proteome</keyword>
<gene>
    <name evidence="2" type="primary">LOC109018046</name>
</gene>
<dbReference type="InterPro" id="IPR036397">
    <property type="entry name" value="RNaseH_sf"/>
</dbReference>
<dbReference type="AlphaFoldDB" id="A0A2I4HHZ2"/>
<dbReference type="Gene3D" id="3.30.420.10">
    <property type="entry name" value="Ribonuclease H-like superfamily/Ribonuclease H"/>
    <property type="match status" value="1"/>
</dbReference>
<dbReference type="InterPro" id="IPR053151">
    <property type="entry name" value="RNase_H-like"/>
</dbReference>
<dbReference type="PANTHER" id="PTHR47723">
    <property type="entry name" value="OS05G0353850 PROTEIN"/>
    <property type="match status" value="1"/>
</dbReference>
<evidence type="ECO:0000313" key="2">
    <source>
        <dbReference type="RefSeq" id="XP_018855783.2"/>
    </source>
</evidence>
<dbReference type="RefSeq" id="XP_018855783.2">
    <property type="nucleotide sequence ID" value="XM_019000238.2"/>
</dbReference>
<protein>
    <submittedName>
        <fullName evidence="2">Uncharacterized protein LOC109018046</fullName>
    </submittedName>
</protein>
<dbReference type="OrthoDB" id="1750965at2759"/>
<dbReference type="PANTHER" id="PTHR47723:SF19">
    <property type="entry name" value="POLYNUCLEOTIDYL TRANSFERASE, RIBONUCLEASE H-LIKE SUPERFAMILY PROTEIN"/>
    <property type="match status" value="1"/>
</dbReference>
<reference evidence="2" key="1">
    <citation type="submission" date="2025-08" db="UniProtKB">
        <authorList>
            <consortium name="RefSeq"/>
        </authorList>
    </citation>
    <scope>IDENTIFICATION</scope>
    <source>
        <tissue evidence="2">Leaves</tissue>
    </source>
</reference>
<dbReference type="InterPro" id="IPR012337">
    <property type="entry name" value="RNaseH-like_sf"/>
</dbReference>
<dbReference type="SUPFAM" id="SSF53098">
    <property type="entry name" value="Ribonuclease H-like"/>
    <property type="match status" value="1"/>
</dbReference>
<proteinExistence type="predicted"/>
<dbReference type="KEGG" id="jre:109018046"/>
<evidence type="ECO:0000313" key="1">
    <source>
        <dbReference type="Proteomes" id="UP000235220"/>
    </source>
</evidence>
<dbReference type="GeneID" id="109018046"/>
<dbReference type="InterPro" id="IPR044730">
    <property type="entry name" value="RNase_H-like_dom_plant"/>
</dbReference>
<accession>A0A2I4HHZ2</accession>
<name>A0A2I4HHZ2_JUGRE</name>
<dbReference type="CDD" id="cd06222">
    <property type="entry name" value="RNase_H_like"/>
    <property type="match status" value="1"/>
</dbReference>
<dbReference type="GO" id="GO:0004523">
    <property type="term" value="F:RNA-DNA hybrid ribonuclease activity"/>
    <property type="evidence" value="ECO:0007669"/>
    <property type="project" value="InterPro"/>
</dbReference>